<dbReference type="AlphaFoldDB" id="A0AA89BEF5"/>
<organism evidence="1 2">
    <name type="scientific">Escallonia herrerae</name>
    <dbReference type="NCBI Taxonomy" id="1293975"/>
    <lineage>
        <taxon>Eukaryota</taxon>
        <taxon>Viridiplantae</taxon>
        <taxon>Streptophyta</taxon>
        <taxon>Embryophyta</taxon>
        <taxon>Tracheophyta</taxon>
        <taxon>Spermatophyta</taxon>
        <taxon>Magnoliopsida</taxon>
        <taxon>eudicotyledons</taxon>
        <taxon>Gunneridae</taxon>
        <taxon>Pentapetalae</taxon>
        <taxon>asterids</taxon>
        <taxon>campanulids</taxon>
        <taxon>Escalloniales</taxon>
        <taxon>Escalloniaceae</taxon>
        <taxon>Escallonia</taxon>
    </lineage>
</organism>
<dbReference type="GO" id="GO:0005737">
    <property type="term" value="C:cytoplasm"/>
    <property type="evidence" value="ECO:0007669"/>
    <property type="project" value="TreeGrafter"/>
</dbReference>
<accession>A0AA89BEF5</accession>
<dbReference type="PANTHER" id="PTHR31741">
    <property type="entry name" value="OS02G0726500 PROTEIN-RELATED"/>
    <property type="match status" value="1"/>
</dbReference>
<dbReference type="PANTHER" id="PTHR31741:SF63">
    <property type="entry name" value="O-FUCOSYLTRANSFERASE 37"/>
    <property type="match status" value="1"/>
</dbReference>
<evidence type="ECO:0000313" key="1">
    <source>
        <dbReference type="EMBL" id="KAK3040619.1"/>
    </source>
</evidence>
<reference evidence="1" key="1">
    <citation type="submission" date="2022-12" db="EMBL/GenBank/DDBJ databases">
        <title>Draft genome assemblies for two species of Escallonia (Escalloniales).</title>
        <authorList>
            <person name="Chanderbali A."/>
            <person name="Dervinis C."/>
            <person name="Anghel I."/>
            <person name="Soltis D."/>
            <person name="Soltis P."/>
            <person name="Zapata F."/>
        </authorList>
    </citation>
    <scope>NUCLEOTIDE SEQUENCE</scope>
    <source>
        <strain evidence="1">UCBG64.0493</strain>
        <tissue evidence="1">Leaf</tissue>
    </source>
</reference>
<protein>
    <submittedName>
        <fullName evidence="1">Uncharacterized protein</fullName>
    </submittedName>
</protein>
<comment type="caution">
    <text evidence="1">The sequence shown here is derived from an EMBL/GenBank/DDBJ whole genome shotgun (WGS) entry which is preliminary data.</text>
</comment>
<keyword evidence="2" id="KW-1185">Reference proteome</keyword>
<proteinExistence type="predicted"/>
<name>A0AA89BEF5_9ASTE</name>
<sequence>MGTCVSDCKENMDRRTIRCHPSKAREGCVAQNRMSHRLLEGLGAPDNTRSICCRWRAIWRCPGLAAAHGRLTLTIVSLSSDFFLPSHGGNVSHAMKGHKAYVGHRKHMNPNKHVMLPFFEAATINDIEFSSFVRNLHQFSLGQPELRTNKRNQDVIAYPVPECMCMCKH</sequence>
<gene>
    <name evidence="1" type="ORF">RJ639_026940</name>
</gene>
<dbReference type="Proteomes" id="UP001188597">
    <property type="component" value="Unassembled WGS sequence"/>
</dbReference>
<evidence type="ECO:0000313" key="2">
    <source>
        <dbReference type="Proteomes" id="UP001188597"/>
    </source>
</evidence>
<dbReference type="EMBL" id="JAVXUP010000051">
    <property type="protein sequence ID" value="KAK3040619.1"/>
    <property type="molecule type" value="Genomic_DNA"/>
</dbReference>